<evidence type="ECO:0008006" key="2">
    <source>
        <dbReference type="Google" id="ProtNLM"/>
    </source>
</evidence>
<dbReference type="Pfam" id="PF16126">
    <property type="entry name" value="DUF4838"/>
    <property type="match status" value="1"/>
</dbReference>
<gene>
    <name evidence="1" type="ORF">SDC9_116614</name>
</gene>
<dbReference type="InterPro" id="IPR032287">
    <property type="entry name" value="DUF4838"/>
</dbReference>
<evidence type="ECO:0000313" key="1">
    <source>
        <dbReference type="EMBL" id="MPM69666.1"/>
    </source>
</evidence>
<dbReference type="EMBL" id="VSSQ01023005">
    <property type="protein sequence ID" value="MPM69666.1"/>
    <property type="molecule type" value="Genomic_DNA"/>
</dbReference>
<organism evidence="1">
    <name type="scientific">bioreactor metagenome</name>
    <dbReference type="NCBI Taxonomy" id="1076179"/>
    <lineage>
        <taxon>unclassified sequences</taxon>
        <taxon>metagenomes</taxon>
        <taxon>ecological metagenomes</taxon>
    </lineage>
</organism>
<proteinExistence type="predicted"/>
<dbReference type="InterPro" id="IPR013785">
    <property type="entry name" value="Aldolase_TIM"/>
</dbReference>
<dbReference type="AlphaFoldDB" id="A0A645BVY6"/>
<dbReference type="Gene3D" id="3.20.20.70">
    <property type="entry name" value="Aldolase class I"/>
    <property type="match status" value="1"/>
</dbReference>
<protein>
    <recommendedName>
        <fullName evidence="2">DUF4838 domain-containing protein</fullName>
    </recommendedName>
</protein>
<accession>A0A645BVY6</accession>
<sequence length="399" mass="47183">MKWDNWRDVLIPELQKRDIKIEVGGHGYQNFINVLMEDGKLYERHPEWFGEDESGVRSKNPRMVICTSNADAVKYLYNNLLNYLKQHPEIKIFDFWPPDSETWCCCDECRALGNETERHFLLVNHVAELLYKDLPEVTLECLAYNRYTRPAQQVKLNERVLLDFCPIGQNFEYQLYEKGNARNEDYNKDLNTWLKVFKGDISVYTYFRKYAWRSLPNIIPHYMQNELKYYRNLGVRGVSVYSEPGDWFTYGVNHYVFSRLAWNPDVAVDPLIETYSGVVFGNAGSTVRIVYWELEAIVRFACNIAHTSVRLPGEYEYFSQRIKICREKIALASENKDVDILFQQNLKKMDLMLEYAGKSIDYMKYKSQNNDEKMKNADAEIKQFLREHAYKGVFIPHKQ</sequence>
<dbReference type="PANTHER" id="PTHR47406:SF2">
    <property type="entry name" value="ALPHA GLUCURONIDASE N-TERMINAL DOMAIN-CONTAINING PROTEIN"/>
    <property type="match status" value="1"/>
</dbReference>
<name>A0A645BVY6_9ZZZZ</name>
<reference evidence="1" key="1">
    <citation type="submission" date="2019-08" db="EMBL/GenBank/DDBJ databases">
        <authorList>
            <person name="Kucharzyk K."/>
            <person name="Murdoch R.W."/>
            <person name="Higgins S."/>
            <person name="Loffler F."/>
        </authorList>
    </citation>
    <scope>NUCLEOTIDE SEQUENCE</scope>
</reference>
<dbReference type="PANTHER" id="PTHR47406">
    <property type="entry name" value="COAGULATION FACTOR 5/8 TYPE, C-TERMINAL"/>
    <property type="match status" value="1"/>
</dbReference>
<comment type="caution">
    <text evidence="1">The sequence shown here is derived from an EMBL/GenBank/DDBJ whole genome shotgun (WGS) entry which is preliminary data.</text>
</comment>